<dbReference type="GO" id="GO:0005506">
    <property type="term" value="F:iron ion binding"/>
    <property type="evidence" value="ECO:0007669"/>
    <property type="project" value="InterPro"/>
</dbReference>
<dbReference type="GO" id="GO:0004497">
    <property type="term" value="F:monooxygenase activity"/>
    <property type="evidence" value="ECO:0007669"/>
    <property type="project" value="UniProtKB-KW"/>
</dbReference>
<dbReference type="GO" id="GO:0016705">
    <property type="term" value="F:oxidoreductase activity, acting on paired donors, with incorporation or reduction of molecular oxygen"/>
    <property type="evidence" value="ECO:0007669"/>
    <property type="project" value="InterPro"/>
</dbReference>
<keyword evidence="9 10" id="KW-0479">Metal-binding</keyword>
<keyword evidence="8" id="KW-0472">Membrane</keyword>
<dbReference type="Proteomes" id="UP000499080">
    <property type="component" value="Unassembled WGS sequence"/>
</dbReference>
<dbReference type="PRINTS" id="PR00385">
    <property type="entry name" value="P450"/>
</dbReference>
<evidence type="ECO:0000256" key="6">
    <source>
        <dbReference type="ARBA" id="ARBA00023004"/>
    </source>
</evidence>
<keyword evidence="12" id="KW-1185">Reference proteome</keyword>
<evidence type="ECO:0000256" key="10">
    <source>
        <dbReference type="RuleBase" id="RU000461"/>
    </source>
</evidence>
<dbReference type="InterPro" id="IPR050196">
    <property type="entry name" value="Cytochrome_P450_Monoox"/>
</dbReference>
<evidence type="ECO:0000313" key="11">
    <source>
        <dbReference type="EMBL" id="GBM73889.1"/>
    </source>
</evidence>
<dbReference type="PROSITE" id="PS00086">
    <property type="entry name" value="CYTOCHROME_P450"/>
    <property type="match status" value="1"/>
</dbReference>
<evidence type="ECO:0000256" key="3">
    <source>
        <dbReference type="ARBA" id="ARBA00010617"/>
    </source>
</evidence>
<keyword evidence="5" id="KW-0256">Endoplasmic reticulum</keyword>
<keyword evidence="7 10" id="KW-0503">Monooxygenase</keyword>
<dbReference type="AlphaFoldDB" id="A0A4Y2I9E3"/>
<gene>
    <name evidence="11" type="primary">Cyp4v2_40</name>
    <name evidence="11" type="ORF">AVEN_40151_1</name>
</gene>
<evidence type="ECO:0000256" key="2">
    <source>
        <dbReference type="ARBA" id="ARBA00004586"/>
    </source>
</evidence>
<proteinExistence type="inferred from homology"/>
<evidence type="ECO:0000256" key="4">
    <source>
        <dbReference type="ARBA" id="ARBA00022617"/>
    </source>
</evidence>
<evidence type="ECO:0000256" key="5">
    <source>
        <dbReference type="ARBA" id="ARBA00022824"/>
    </source>
</evidence>
<evidence type="ECO:0000313" key="12">
    <source>
        <dbReference type="Proteomes" id="UP000499080"/>
    </source>
</evidence>
<evidence type="ECO:0000256" key="8">
    <source>
        <dbReference type="ARBA" id="ARBA00023136"/>
    </source>
</evidence>
<comment type="cofactor">
    <cofactor evidence="1 9">
        <name>heme</name>
        <dbReference type="ChEBI" id="CHEBI:30413"/>
    </cofactor>
</comment>
<evidence type="ECO:0000256" key="1">
    <source>
        <dbReference type="ARBA" id="ARBA00001971"/>
    </source>
</evidence>
<evidence type="ECO:0000256" key="9">
    <source>
        <dbReference type="PIRSR" id="PIRSR602401-1"/>
    </source>
</evidence>
<dbReference type="InterPro" id="IPR001128">
    <property type="entry name" value="Cyt_P450"/>
</dbReference>
<dbReference type="OrthoDB" id="6433301at2759"/>
<dbReference type="InterPro" id="IPR017972">
    <property type="entry name" value="Cyt_P450_CS"/>
</dbReference>
<dbReference type="PRINTS" id="PR00463">
    <property type="entry name" value="EP450I"/>
</dbReference>
<keyword evidence="4 9" id="KW-0349">Heme</keyword>
<dbReference type="PANTHER" id="PTHR24291:SF189">
    <property type="entry name" value="CYTOCHROME P450 4C3-RELATED"/>
    <property type="match status" value="1"/>
</dbReference>
<name>A0A4Y2I9E3_ARAVE</name>
<accession>A0A4Y2I9E3</accession>
<dbReference type="GO" id="GO:0020037">
    <property type="term" value="F:heme binding"/>
    <property type="evidence" value="ECO:0007669"/>
    <property type="project" value="InterPro"/>
</dbReference>
<reference evidence="11 12" key="1">
    <citation type="journal article" date="2019" name="Sci. Rep.">
        <title>Orb-weaving spider Araneus ventricosus genome elucidates the spidroin gene catalogue.</title>
        <authorList>
            <person name="Kono N."/>
            <person name="Nakamura H."/>
            <person name="Ohtoshi R."/>
            <person name="Moran D.A.P."/>
            <person name="Shinohara A."/>
            <person name="Yoshida Y."/>
            <person name="Fujiwara M."/>
            <person name="Mori M."/>
            <person name="Tomita M."/>
            <person name="Arakawa K."/>
        </authorList>
    </citation>
    <scope>NUCLEOTIDE SEQUENCE [LARGE SCALE GENOMIC DNA]</scope>
</reference>
<protein>
    <submittedName>
        <fullName evidence="11">Cytochrome P450 4V2</fullName>
    </submittedName>
</protein>
<feature type="binding site" description="axial binding residue" evidence="9">
    <location>
        <position position="133"/>
    </location>
    <ligand>
        <name>heme</name>
        <dbReference type="ChEBI" id="CHEBI:30413"/>
    </ligand>
    <ligandPart>
        <name>Fe</name>
        <dbReference type="ChEBI" id="CHEBI:18248"/>
    </ligandPart>
</feature>
<comment type="caution">
    <text evidence="11">The sequence shown here is derived from an EMBL/GenBank/DDBJ whole genome shotgun (WGS) entry which is preliminary data.</text>
</comment>
<dbReference type="SUPFAM" id="SSF48264">
    <property type="entry name" value="Cytochrome P450"/>
    <property type="match status" value="1"/>
</dbReference>
<sequence>MGLSWILYCVGLYPEVQKRIVEELDEIFQNGTEREVTREDLKKMKYLESTIKETFRLYPVGPIFVRECTETLEILGHTIYPGSCFLIFPYALHRDPEYFPDPEKFIPERFFPENSRGRHPYAYIPFSAGPRNCIGQKYAMMELKTLAANILRNLRITSLDPRDKIKVIPTMILANTEPLRLRFDRR</sequence>
<organism evidence="11 12">
    <name type="scientific">Araneus ventricosus</name>
    <name type="common">Orbweaver spider</name>
    <name type="synonym">Epeira ventricosa</name>
    <dbReference type="NCBI Taxonomy" id="182803"/>
    <lineage>
        <taxon>Eukaryota</taxon>
        <taxon>Metazoa</taxon>
        <taxon>Ecdysozoa</taxon>
        <taxon>Arthropoda</taxon>
        <taxon>Chelicerata</taxon>
        <taxon>Arachnida</taxon>
        <taxon>Araneae</taxon>
        <taxon>Araneomorphae</taxon>
        <taxon>Entelegynae</taxon>
        <taxon>Araneoidea</taxon>
        <taxon>Araneidae</taxon>
        <taxon>Araneus</taxon>
    </lineage>
</organism>
<keyword evidence="6 9" id="KW-0408">Iron</keyword>
<dbReference type="Pfam" id="PF00067">
    <property type="entry name" value="p450"/>
    <property type="match status" value="1"/>
</dbReference>
<dbReference type="GO" id="GO:0005789">
    <property type="term" value="C:endoplasmic reticulum membrane"/>
    <property type="evidence" value="ECO:0007669"/>
    <property type="project" value="UniProtKB-SubCell"/>
</dbReference>
<keyword evidence="10" id="KW-0560">Oxidoreductase</keyword>
<comment type="subcellular location">
    <subcellularLocation>
        <location evidence="2">Endoplasmic reticulum membrane</location>
    </subcellularLocation>
</comment>
<dbReference type="PANTHER" id="PTHR24291">
    <property type="entry name" value="CYTOCHROME P450 FAMILY 4"/>
    <property type="match status" value="1"/>
</dbReference>
<comment type="similarity">
    <text evidence="3 10">Belongs to the cytochrome P450 family.</text>
</comment>
<dbReference type="InterPro" id="IPR002401">
    <property type="entry name" value="Cyt_P450_E_grp-I"/>
</dbReference>
<dbReference type="Gene3D" id="1.10.630.10">
    <property type="entry name" value="Cytochrome P450"/>
    <property type="match status" value="1"/>
</dbReference>
<dbReference type="EMBL" id="BGPR01002464">
    <property type="protein sequence ID" value="GBM73889.1"/>
    <property type="molecule type" value="Genomic_DNA"/>
</dbReference>
<dbReference type="InterPro" id="IPR036396">
    <property type="entry name" value="Cyt_P450_sf"/>
</dbReference>
<evidence type="ECO:0000256" key="7">
    <source>
        <dbReference type="ARBA" id="ARBA00023033"/>
    </source>
</evidence>